<keyword evidence="10" id="KW-0812">Transmembrane</keyword>
<evidence type="ECO:0000259" key="11">
    <source>
        <dbReference type="Pfam" id="PF00535"/>
    </source>
</evidence>
<dbReference type="GO" id="GO:0016757">
    <property type="term" value="F:glycosyltransferase activity"/>
    <property type="evidence" value="ECO:0007669"/>
    <property type="project" value="UniProtKB-KW"/>
</dbReference>
<feature type="transmembrane region" description="Helical" evidence="10">
    <location>
        <begin position="6"/>
        <end position="26"/>
    </location>
</feature>
<evidence type="ECO:0000256" key="3">
    <source>
        <dbReference type="ARBA" id="ARBA00022676"/>
    </source>
</evidence>
<proteinExistence type="inferred from homology"/>
<keyword evidence="13" id="KW-1185">Reference proteome</keyword>
<gene>
    <name evidence="12" type="ORF">DXZ20_34885</name>
</gene>
<keyword evidence="5 10" id="KW-0472">Membrane</keyword>
<dbReference type="Proteomes" id="UP000481033">
    <property type="component" value="Unassembled WGS sequence"/>
</dbReference>
<name>A0A6M0RXV4_9CYAN</name>
<feature type="transmembrane region" description="Helical" evidence="10">
    <location>
        <begin position="329"/>
        <end position="350"/>
    </location>
</feature>
<evidence type="ECO:0000256" key="8">
    <source>
        <dbReference type="ARBA" id="ARBA00038120"/>
    </source>
</evidence>
<dbReference type="InterPro" id="IPR001173">
    <property type="entry name" value="Glyco_trans_2-like"/>
</dbReference>
<keyword evidence="2" id="KW-1003">Cell membrane</keyword>
<evidence type="ECO:0000256" key="2">
    <source>
        <dbReference type="ARBA" id="ARBA00022475"/>
    </source>
</evidence>
<dbReference type="InterPro" id="IPR029044">
    <property type="entry name" value="Nucleotide-diphossugar_trans"/>
</dbReference>
<comment type="pathway">
    <text evidence="7">Carotenoid biosynthesis; staphyloxanthin biosynthesis; staphyloxanthin from farnesyl diphosphate: step 4/5.</text>
</comment>
<evidence type="ECO:0000256" key="6">
    <source>
        <dbReference type="ARBA" id="ARBA00037281"/>
    </source>
</evidence>
<comment type="caution">
    <text evidence="12">The sequence shown here is derived from an EMBL/GenBank/DDBJ whole genome shotgun (WGS) entry which is preliminary data.</text>
</comment>
<dbReference type="Pfam" id="PF00535">
    <property type="entry name" value="Glycos_transf_2"/>
    <property type="match status" value="1"/>
</dbReference>
<comment type="function">
    <text evidence="6">Catalyzes the glycosylation of 4,4'-diaponeurosporenoate, i.e. the esterification of glucose at the C1'' position with the carboxyl group of 4,4'-diaponeurosporenic acid, to form glycosyl-4,4'-diaponeurosporenoate. This is a step in the biosynthesis of staphyloxanthin, an orange pigment present in most staphylococci strains.</text>
</comment>
<evidence type="ECO:0000256" key="7">
    <source>
        <dbReference type="ARBA" id="ARBA00037904"/>
    </source>
</evidence>
<dbReference type="RefSeq" id="WP_163703099.1">
    <property type="nucleotide sequence ID" value="NZ_QXHD01000004.1"/>
</dbReference>
<dbReference type="PANTHER" id="PTHR43646:SF2">
    <property type="entry name" value="GLYCOSYLTRANSFERASE 2-LIKE DOMAIN-CONTAINING PROTEIN"/>
    <property type="match status" value="1"/>
</dbReference>
<dbReference type="GO" id="GO:0005886">
    <property type="term" value="C:plasma membrane"/>
    <property type="evidence" value="ECO:0007669"/>
    <property type="project" value="UniProtKB-SubCell"/>
</dbReference>
<dbReference type="SUPFAM" id="SSF53448">
    <property type="entry name" value="Nucleotide-diphospho-sugar transferases"/>
    <property type="match status" value="1"/>
</dbReference>
<keyword evidence="10" id="KW-1133">Transmembrane helix</keyword>
<evidence type="ECO:0000256" key="5">
    <source>
        <dbReference type="ARBA" id="ARBA00023136"/>
    </source>
</evidence>
<comment type="similarity">
    <text evidence="8">Belongs to the glycosyltransferase 2 family. CrtQ subfamily.</text>
</comment>
<evidence type="ECO:0000256" key="4">
    <source>
        <dbReference type="ARBA" id="ARBA00022679"/>
    </source>
</evidence>
<feature type="domain" description="Glycosyltransferase 2-like" evidence="11">
    <location>
        <begin position="54"/>
        <end position="232"/>
    </location>
</feature>
<sequence>MISGQWIGSGLWSLALAVATVAIAIFHRRLQASLATAPRLPLLQTSPNSLPAVSLIIPAYNESVNITECLDAALASHLPHPADLQVIVADDESTDNTADLAAAVALTDDRVQVFTVPPRPTDISWRGKTWACANAVEKAVGDYVLFIDADVRLEPDAIATALTDCQKHDADLLSCGPGIICGCLAEWLVQPVMMSCIAVGFNFEAVNDPKDTSTAFAAGPFMLFRRSAYDRIGGHRAVATETVEDVELAKLVKGSGLKLRYLLSTDLIKVRMYRSFAALWEGWTKNFYEGGGRNLGATLYSAFALSLIFVMPWLGLVTGLWNSLFGGDVGWWVVTGLGVFSVAMQVYMRWAAQRVFNQPFRYWWLGWLSGGIVVAIALTSIIKTETGWGWTWRGRSLSTS</sequence>
<evidence type="ECO:0000256" key="1">
    <source>
        <dbReference type="ARBA" id="ARBA00004236"/>
    </source>
</evidence>
<dbReference type="CDD" id="cd06423">
    <property type="entry name" value="CESA_like"/>
    <property type="match status" value="1"/>
</dbReference>
<dbReference type="AlphaFoldDB" id="A0A6M0RXV4"/>
<dbReference type="PANTHER" id="PTHR43646">
    <property type="entry name" value="GLYCOSYLTRANSFERASE"/>
    <property type="match status" value="1"/>
</dbReference>
<accession>A0A6M0RXV4</accession>
<organism evidence="12 13">
    <name type="scientific">Adonisia turfae CCMR0081</name>
    <dbReference type="NCBI Taxonomy" id="2292702"/>
    <lineage>
        <taxon>Bacteria</taxon>
        <taxon>Bacillati</taxon>
        <taxon>Cyanobacteriota</taxon>
        <taxon>Adonisia</taxon>
        <taxon>Adonisia turfae</taxon>
    </lineage>
</organism>
<evidence type="ECO:0000256" key="9">
    <source>
        <dbReference type="ARBA" id="ARBA00040345"/>
    </source>
</evidence>
<feature type="transmembrane region" description="Helical" evidence="10">
    <location>
        <begin position="362"/>
        <end position="382"/>
    </location>
</feature>
<protein>
    <recommendedName>
        <fullName evidence="9">4,4'-diaponeurosporenoate glycosyltransferase</fullName>
    </recommendedName>
</protein>
<evidence type="ECO:0000256" key="10">
    <source>
        <dbReference type="SAM" id="Phobius"/>
    </source>
</evidence>
<evidence type="ECO:0000313" key="12">
    <source>
        <dbReference type="EMBL" id="NEZ60740.1"/>
    </source>
</evidence>
<keyword evidence="4 12" id="KW-0808">Transferase</keyword>
<reference evidence="12 13" key="1">
    <citation type="journal article" date="2020" name="Microb. Ecol.">
        <title>Ecogenomics of the Marine Benthic Filamentous Cyanobacterium Adonisia.</title>
        <authorList>
            <person name="Walter J.M."/>
            <person name="Coutinho F.H."/>
            <person name="Leomil L."/>
            <person name="Hargreaves P.I."/>
            <person name="Campeao M.E."/>
            <person name="Vieira V.V."/>
            <person name="Silva B.S."/>
            <person name="Fistarol G.O."/>
            <person name="Salomon P.S."/>
            <person name="Sawabe T."/>
            <person name="Mino S."/>
            <person name="Hosokawa M."/>
            <person name="Miyashita H."/>
            <person name="Maruyama F."/>
            <person name="van Verk M.C."/>
            <person name="Dutilh B.E."/>
            <person name="Thompson C.C."/>
            <person name="Thompson F.L."/>
        </authorList>
    </citation>
    <scope>NUCLEOTIDE SEQUENCE [LARGE SCALE GENOMIC DNA]</scope>
    <source>
        <strain evidence="12 13">CCMR0081</strain>
    </source>
</reference>
<keyword evidence="3" id="KW-0328">Glycosyltransferase</keyword>
<comment type="subcellular location">
    <subcellularLocation>
        <location evidence="1">Cell membrane</location>
    </subcellularLocation>
</comment>
<evidence type="ECO:0000313" key="13">
    <source>
        <dbReference type="Proteomes" id="UP000481033"/>
    </source>
</evidence>
<dbReference type="EMBL" id="QXHD01000004">
    <property type="protein sequence ID" value="NEZ60740.1"/>
    <property type="molecule type" value="Genomic_DNA"/>
</dbReference>
<dbReference type="Gene3D" id="3.90.550.10">
    <property type="entry name" value="Spore Coat Polysaccharide Biosynthesis Protein SpsA, Chain A"/>
    <property type="match status" value="1"/>
</dbReference>
<feature type="transmembrane region" description="Helical" evidence="10">
    <location>
        <begin position="295"/>
        <end position="317"/>
    </location>
</feature>